<comment type="caution">
    <text evidence="2">The sequence shown here is derived from an EMBL/GenBank/DDBJ whole genome shotgun (WGS) entry which is preliminary data.</text>
</comment>
<proteinExistence type="predicted"/>
<gene>
    <name evidence="2" type="ORF">U0070_024982</name>
</gene>
<evidence type="ECO:0000313" key="2">
    <source>
        <dbReference type="EMBL" id="KAK7797615.1"/>
    </source>
</evidence>
<feature type="compositionally biased region" description="Basic and acidic residues" evidence="1">
    <location>
        <begin position="166"/>
        <end position="189"/>
    </location>
</feature>
<organism evidence="2 3">
    <name type="scientific">Myodes glareolus</name>
    <name type="common">Bank vole</name>
    <name type="synonym">Clethrionomys glareolus</name>
    <dbReference type="NCBI Taxonomy" id="447135"/>
    <lineage>
        <taxon>Eukaryota</taxon>
        <taxon>Metazoa</taxon>
        <taxon>Chordata</taxon>
        <taxon>Craniata</taxon>
        <taxon>Vertebrata</taxon>
        <taxon>Euteleostomi</taxon>
        <taxon>Mammalia</taxon>
        <taxon>Eutheria</taxon>
        <taxon>Euarchontoglires</taxon>
        <taxon>Glires</taxon>
        <taxon>Rodentia</taxon>
        <taxon>Myomorpha</taxon>
        <taxon>Muroidea</taxon>
        <taxon>Cricetidae</taxon>
        <taxon>Arvicolinae</taxon>
        <taxon>Myodes</taxon>
    </lineage>
</organism>
<feature type="region of interest" description="Disordered" evidence="1">
    <location>
        <begin position="135"/>
        <end position="215"/>
    </location>
</feature>
<keyword evidence="3" id="KW-1185">Reference proteome</keyword>
<protein>
    <submittedName>
        <fullName evidence="2">Uncharacterized protein</fullName>
    </submittedName>
</protein>
<name>A0AAW0H8D0_MYOGA</name>
<dbReference type="Proteomes" id="UP001488838">
    <property type="component" value="Unassembled WGS sequence"/>
</dbReference>
<evidence type="ECO:0000256" key="1">
    <source>
        <dbReference type="SAM" id="MobiDB-lite"/>
    </source>
</evidence>
<reference evidence="2 3" key="1">
    <citation type="journal article" date="2023" name="bioRxiv">
        <title>Conserved and derived expression patterns and positive selection on dental genes reveal complex evolutionary context of ever-growing rodent molars.</title>
        <authorList>
            <person name="Calamari Z.T."/>
            <person name="Song A."/>
            <person name="Cohen E."/>
            <person name="Akter M."/>
            <person name="Roy R.D."/>
            <person name="Hallikas O."/>
            <person name="Christensen M.M."/>
            <person name="Li P."/>
            <person name="Marangoni P."/>
            <person name="Jernvall J."/>
            <person name="Klein O.D."/>
        </authorList>
    </citation>
    <scope>NUCLEOTIDE SEQUENCE [LARGE SCALE GENOMIC DNA]</scope>
    <source>
        <strain evidence="2">V071</strain>
    </source>
</reference>
<dbReference type="AlphaFoldDB" id="A0AAW0H8D0"/>
<evidence type="ECO:0000313" key="3">
    <source>
        <dbReference type="Proteomes" id="UP001488838"/>
    </source>
</evidence>
<dbReference type="EMBL" id="JBBHLL010000804">
    <property type="protein sequence ID" value="KAK7797615.1"/>
    <property type="molecule type" value="Genomic_DNA"/>
</dbReference>
<sequence length="376" mass="42096">VQAKKQKMQSVLSQIQSYALSGRVQRCKNLRHQQTQELAKILNLCYTQNTQFQNNLTSISQICNGHSWNTQTLYTQAWDNQAQNIPFHHHCRERQLQILPLLKYPEGPGTLAQRASHSGLLLVCPFPLGLVTPPSSAKMSTGEDFESNTREGSKGQGGEWTGESSGDAKWRRGRREGDQKLRLRRERQGATETALGRGQTPQRRGRGQAVCSPREGLPPQLALQWRRQLCLPKHHNQDLRLLLGLSADGHDDLANMNPGHCALGLPKGTTHTCLEPVSPSTGQHLVDSEDMKRVKPHSNMKAILATLFTMYLLAQIRAASRASEESCSYSSDTMWSQSGNSSTFAFFCPKSKMRILASGTPRQKRDFGYGLFLQYR</sequence>
<feature type="non-terminal residue" evidence="2">
    <location>
        <position position="1"/>
    </location>
</feature>
<accession>A0AAW0H8D0</accession>